<sequence length="214" mass="22816">MSTSSPITVVVADDHPVFLEGMVAALRQRSDIDVVASAADGAEALRLVTELLPDVLLLDYRLPEMTGADVLHAIRRDHLRTRVLILSGDTASASVYAAVQAGVDGFLSKDADRRSIGDAIVSVARGGTILTPEAQAALTLEVRGRVQDDTPVLSPREREVLKMMAEGLSGPEIAAELQIGTATVKTHTQNVYDKLDVSERAAAVAAALRRRIIE</sequence>
<dbReference type="Gene3D" id="3.40.50.2300">
    <property type="match status" value="1"/>
</dbReference>
<dbReference type="PROSITE" id="PS50043">
    <property type="entry name" value="HTH_LUXR_2"/>
    <property type="match status" value="1"/>
</dbReference>
<gene>
    <name evidence="7" type="ORF">UFOPK3564_00278</name>
</gene>
<accession>A0A6J7FIY2</accession>
<name>A0A6J7FIY2_9ZZZZ</name>
<dbReference type="CDD" id="cd17535">
    <property type="entry name" value="REC_NarL-like"/>
    <property type="match status" value="1"/>
</dbReference>
<evidence type="ECO:0000256" key="1">
    <source>
        <dbReference type="ARBA" id="ARBA00022553"/>
    </source>
</evidence>
<organism evidence="7">
    <name type="scientific">freshwater metagenome</name>
    <dbReference type="NCBI Taxonomy" id="449393"/>
    <lineage>
        <taxon>unclassified sequences</taxon>
        <taxon>metagenomes</taxon>
        <taxon>ecological metagenomes</taxon>
    </lineage>
</organism>
<dbReference type="SUPFAM" id="SSF46894">
    <property type="entry name" value="C-terminal effector domain of the bipartite response regulators"/>
    <property type="match status" value="1"/>
</dbReference>
<dbReference type="PROSITE" id="PS50110">
    <property type="entry name" value="RESPONSE_REGULATORY"/>
    <property type="match status" value="1"/>
</dbReference>
<dbReference type="InterPro" id="IPR058245">
    <property type="entry name" value="NreC/VraR/RcsB-like_REC"/>
</dbReference>
<dbReference type="SMART" id="SM00448">
    <property type="entry name" value="REC"/>
    <property type="match status" value="1"/>
</dbReference>
<feature type="domain" description="Response regulatory" evidence="6">
    <location>
        <begin position="8"/>
        <end position="124"/>
    </location>
</feature>
<keyword evidence="3" id="KW-0238">DNA-binding</keyword>
<evidence type="ECO:0000256" key="2">
    <source>
        <dbReference type="ARBA" id="ARBA00023015"/>
    </source>
</evidence>
<evidence type="ECO:0000313" key="7">
    <source>
        <dbReference type="EMBL" id="CAB4895572.1"/>
    </source>
</evidence>
<protein>
    <submittedName>
        <fullName evidence="7">Unannotated protein</fullName>
    </submittedName>
</protein>
<dbReference type="InterPro" id="IPR011006">
    <property type="entry name" value="CheY-like_superfamily"/>
</dbReference>
<dbReference type="Pfam" id="PF00196">
    <property type="entry name" value="GerE"/>
    <property type="match status" value="1"/>
</dbReference>
<dbReference type="PANTHER" id="PTHR43214">
    <property type="entry name" value="TWO-COMPONENT RESPONSE REGULATOR"/>
    <property type="match status" value="1"/>
</dbReference>
<dbReference type="InterPro" id="IPR001789">
    <property type="entry name" value="Sig_transdc_resp-reg_receiver"/>
</dbReference>
<keyword evidence="4" id="KW-0804">Transcription</keyword>
<dbReference type="GO" id="GO:0003677">
    <property type="term" value="F:DNA binding"/>
    <property type="evidence" value="ECO:0007669"/>
    <property type="project" value="UniProtKB-KW"/>
</dbReference>
<dbReference type="PRINTS" id="PR00038">
    <property type="entry name" value="HTHLUXR"/>
</dbReference>
<dbReference type="PANTHER" id="PTHR43214:SF24">
    <property type="entry name" value="TRANSCRIPTIONAL REGULATORY PROTEIN NARL-RELATED"/>
    <property type="match status" value="1"/>
</dbReference>
<reference evidence="7" key="1">
    <citation type="submission" date="2020-05" db="EMBL/GenBank/DDBJ databases">
        <authorList>
            <person name="Chiriac C."/>
            <person name="Salcher M."/>
            <person name="Ghai R."/>
            <person name="Kavagutti S V."/>
        </authorList>
    </citation>
    <scope>NUCLEOTIDE SEQUENCE</scope>
</reference>
<dbReference type="GO" id="GO:0006355">
    <property type="term" value="P:regulation of DNA-templated transcription"/>
    <property type="evidence" value="ECO:0007669"/>
    <property type="project" value="InterPro"/>
</dbReference>
<proteinExistence type="predicted"/>
<dbReference type="AlphaFoldDB" id="A0A6J7FIY2"/>
<dbReference type="SMART" id="SM00421">
    <property type="entry name" value="HTH_LUXR"/>
    <property type="match status" value="1"/>
</dbReference>
<dbReference type="InterPro" id="IPR000792">
    <property type="entry name" value="Tscrpt_reg_LuxR_C"/>
</dbReference>
<evidence type="ECO:0000256" key="4">
    <source>
        <dbReference type="ARBA" id="ARBA00023163"/>
    </source>
</evidence>
<dbReference type="GO" id="GO:0000160">
    <property type="term" value="P:phosphorelay signal transduction system"/>
    <property type="evidence" value="ECO:0007669"/>
    <property type="project" value="InterPro"/>
</dbReference>
<evidence type="ECO:0000256" key="3">
    <source>
        <dbReference type="ARBA" id="ARBA00023125"/>
    </source>
</evidence>
<dbReference type="SUPFAM" id="SSF52172">
    <property type="entry name" value="CheY-like"/>
    <property type="match status" value="1"/>
</dbReference>
<dbReference type="InterPro" id="IPR039420">
    <property type="entry name" value="WalR-like"/>
</dbReference>
<dbReference type="EMBL" id="CAFBMK010000008">
    <property type="protein sequence ID" value="CAB4895572.1"/>
    <property type="molecule type" value="Genomic_DNA"/>
</dbReference>
<dbReference type="InterPro" id="IPR016032">
    <property type="entry name" value="Sig_transdc_resp-reg_C-effctor"/>
</dbReference>
<dbReference type="CDD" id="cd06170">
    <property type="entry name" value="LuxR_C_like"/>
    <property type="match status" value="1"/>
</dbReference>
<evidence type="ECO:0000259" key="6">
    <source>
        <dbReference type="PROSITE" id="PS50110"/>
    </source>
</evidence>
<dbReference type="Pfam" id="PF00072">
    <property type="entry name" value="Response_reg"/>
    <property type="match status" value="1"/>
</dbReference>
<keyword evidence="1" id="KW-0597">Phosphoprotein</keyword>
<feature type="domain" description="HTH luxR-type" evidence="5">
    <location>
        <begin position="146"/>
        <end position="211"/>
    </location>
</feature>
<keyword evidence="2" id="KW-0805">Transcription regulation</keyword>
<evidence type="ECO:0000259" key="5">
    <source>
        <dbReference type="PROSITE" id="PS50043"/>
    </source>
</evidence>